<accession>A0A1M5KV34</accession>
<reference evidence="1 2" key="1">
    <citation type="submission" date="2016-11" db="EMBL/GenBank/DDBJ databases">
        <authorList>
            <person name="Jaros S."/>
            <person name="Januszkiewicz K."/>
            <person name="Wedrychowicz H."/>
        </authorList>
    </citation>
    <scope>NUCLEOTIDE SEQUENCE [LARGE SCALE GENOMIC DNA]</scope>
    <source>
        <strain evidence="1 2">DSM 21986</strain>
    </source>
</reference>
<organism evidence="1 2">
    <name type="scientific">Fodinibius roseus</name>
    <dbReference type="NCBI Taxonomy" id="1194090"/>
    <lineage>
        <taxon>Bacteria</taxon>
        <taxon>Pseudomonadati</taxon>
        <taxon>Balneolota</taxon>
        <taxon>Balneolia</taxon>
        <taxon>Balneolales</taxon>
        <taxon>Balneolaceae</taxon>
        <taxon>Fodinibius</taxon>
    </lineage>
</organism>
<evidence type="ECO:0000313" key="1">
    <source>
        <dbReference type="EMBL" id="SHG56023.1"/>
    </source>
</evidence>
<proteinExistence type="predicted"/>
<gene>
    <name evidence="1" type="ORF">SAMN05443144_13413</name>
</gene>
<dbReference type="AlphaFoldDB" id="A0A1M5KV34"/>
<dbReference type="EMBL" id="FQUS01000034">
    <property type="protein sequence ID" value="SHG56023.1"/>
    <property type="molecule type" value="Genomic_DNA"/>
</dbReference>
<protein>
    <submittedName>
        <fullName evidence="1">Uncharacterized protein</fullName>
    </submittedName>
</protein>
<sequence length="43" mass="5043">MHGRIPESGLRVMTKNHEYPLNTNWTENIMEVQNATDTNRSKK</sequence>
<dbReference type="Proteomes" id="UP000184041">
    <property type="component" value="Unassembled WGS sequence"/>
</dbReference>
<keyword evidence="2" id="KW-1185">Reference proteome</keyword>
<evidence type="ECO:0000313" key="2">
    <source>
        <dbReference type="Proteomes" id="UP000184041"/>
    </source>
</evidence>
<name>A0A1M5KV34_9BACT</name>